<keyword evidence="3" id="KW-1185">Reference proteome</keyword>
<keyword evidence="1" id="KW-0812">Transmembrane</keyword>
<dbReference type="AlphaFoldDB" id="A0A2N3VG95"/>
<feature type="transmembrane region" description="Helical" evidence="1">
    <location>
        <begin position="35"/>
        <end position="58"/>
    </location>
</feature>
<feature type="transmembrane region" description="Helical" evidence="1">
    <location>
        <begin position="216"/>
        <end position="234"/>
    </location>
</feature>
<evidence type="ECO:0000313" key="3">
    <source>
        <dbReference type="Proteomes" id="UP000233766"/>
    </source>
</evidence>
<keyword evidence="1" id="KW-1133">Transmembrane helix</keyword>
<gene>
    <name evidence="2" type="ORF">ATK86_5073</name>
</gene>
<feature type="transmembrane region" description="Helical" evidence="1">
    <location>
        <begin position="99"/>
        <end position="122"/>
    </location>
</feature>
<dbReference type="EMBL" id="PJMW01000002">
    <property type="protein sequence ID" value="PKV80640.1"/>
    <property type="molecule type" value="Genomic_DNA"/>
</dbReference>
<proteinExistence type="predicted"/>
<feature type="transmembrane region" description="Helical" evidence="1">
    <location>
        <begin position="191"/>
        <end position="209"/>
    </location>
</feature>
<accession>A0A2N3VG95</accession>
<keyword evidence="1" id="KW-0472">Membrane</keyword>
<reference evidence="2 3" key="1">
    <citation type="submission" date="2017-12" db="EMBL/GenBank/DDBJ databases">
        <title>Sequencing the genomes of 1000 Actinobacteria strains.</title>
        <authorList>
            <person name="Klenk H.-P."/>
        </authorList>
    </citation>
    <scope>NUCLEOTIDE SEQUENCE [LARGE SCALE GENOMIC DNA]</scope>
    <source>
        <strain evidence="2 3">DSM 44489</strain>
    </source>
</reference>
<evidence type="ECO:0008006" key="4">
    <source>
        <dbReference type="Google" id="ProtNLM"/>
    </source>
</evidence>
<sequence length="451" mass="49288">MSAVTTERTCDGIVNAPPPTPTWHPITRLAFRFSVAYLGLFCLWMAQITFVFLGVIALRLPEEAMLWQIMALDPVSSWLGEHVFGVEAELAMNGSGDQAAIWIQCGLLFVVAVLITVVWSVLDRRRRAYPRLLSWLLTALRLCVGGQMLFYGFAKLIPTQMAEPALTTLLTRVGDLTPMTMLWTQVGSSPAYEIALGAAEVLAGLLLFWPRTATVGAMLGVISMAQVFLLNLTFDVPVKMLAGHLLLMGLVLLAPQARRLANFLVLERDSGPAVQPPLFASARANRWAAVVQVVVGLWITVGMVDAGMQSWREYGGGAPKPELYGIWEVREFSVDAAPIPPLGTDPVRWQRLVIDVGSAGYQKMDDTVVPVSATTDLAAHTMALAAAPTGPDEPPAPYATFLIDHPSPDALTLHGELDGRPTTITLERLDLERFPLRGTGFRWVQNQPYFS</sequence>
<evidence type="ECO:0000256" key="1">
    <source>
        <dbReference type="SAM" id="Phobius"/>
    </source>
</evidence>
<organism evidence="2 3">
    <name type="scientific">Nocardia fluminea</name>
    <dbReference type="NCBI Taxonomy" id="134984"/>
    <lineage>
        <taxon>Bacteria</taxon>
        <taxon>Bacillati</taxon>
        <taxon>Actinomycetota</taxon>
        <taxon>Actinomycetes</taxon>
        <taxon>Mycobacteriales</taxon>
        <taxon>Nocardiaceae</taxon>
        <taxon>Nocardia</taxon>
    </lineage>
</organism>
<protein>
    <recommendedName>
        <fullName evidence="4">DoxX-like protein</fullName>
    </recommendedName>
</protein>
<feature type="transmembrane region" description="Helical" evidence="1">
    <location>
        <begin position="134"/>
        <end position="154"/>
    </location>
</feature>
<comment type="caution">
    <text evidence="2">The sequence shown here is derived from an EMBL/GenBank/DDBJ whole genome shotgun (WGS) entry which is preliminary data.</text>
</comment>
<dbReference type="Proteomes" id="UP000233766">
    <property type="component" value="Unassembled WGS sequence"/>
</dbReference>
<evidence type="ECO:0000313" key="2">
    <source>
        <dbReference type="EMBL" id="PKV80640.1"/>
    </source>
</evidence>
<name>A0A2N3VG95_9NOCA</name>
<dbReference type="OrthoDB" id="102112at2"/>